<dbReference type="Proteomes" id="UP000007241">
    <property type="component" value="Unassembled WGS sequence"/>
</dbReference>
<organism evidence="2 3">
    <name type="scientific">Batrachochytrium dendrobatidis (strain JAM81 / FGSC 10211)</name>
    <name type="common">Frog chytrid fungus</name>
    <dbReference type="NCBI Taxonomy" id="684364"/>
    <lineage>
        <taxon>Eukaryota</taxon>
        <taxon>Fungi</taxon>
        <taxon>Fungi incertae sedis</taxon>
        <taxon>Chytridiomycota</taxon>
        <taxon>Chytridiomycota incertae sedis</taxon>
        <taxon>Chytridiomycetes</taxon>
        <taxon>Rhizophydiales</taxon>
        <taxon>Rhizophydiales incertae sedis</taxon>
        <taxon>Batrachochytrium</taxon>
    </lineage>
</organism>
<feature type="compositionally biased region" description="Polar residues" evidence="1">
    <location>
        <begin position="266"/>
        <end position="280"/>
    </location>
</feature>
<feature type="compositionally biased region" description="Basic and acidic residues" evidence="1">
    <location>
        <begin position="281"/>
        <end position="292"/>
    </location>
</feature>
<evidence type="ECO:0000313" key="2">
    <source>
        <dbReference type="EMBL" id="EGF80370.1"/>
    </source>
</evidence>
<dbReference type="AlphaFoldDB" id="F4P3A7"/>
<dbReference type="EMBL" id="GL882884">
    <property type="protein sequence ID" value="EGF80370.1"/>
    <property type="molecule type" value="Genomic_DNA"/>
</dbReference>
<dbReference type="RefSeq" id="XP_006678953.1">
    <property type="nucleotide sequence ID" value="XM_006678890.1"/>
</dbReference>
<dbReference type="OrthoDB" id="2109740at2759"/>
<gene>
    <name evidence="2" type="ORF">BATDEDRAFT_24879</name>
</gene>
<feature type="region of interest" description="Disordered" evidence="1">
    <location>
        <begin position="500"/>
        <end position="532"/>
    </location>
</feature>
<feature type="region of interest" description="Disordered" evidence="1">
    <location>
        <begin position="230"/>
        <end position="296"/>
    </location>
</feature>
<feature type="compositionally biased region" description="Low complexity" evidence="1">
    <location>
        <begin position="504"/>
        <end position="518"/>
    </location>
</feature>
<dbReference type="InParanoid" id="F4P3A7"/>
<protein>
    <submittedName>
        <fullName evidence="2">Uncharacterized protein</fullName>
    </submittedName>
</protein>
<feature type="compositionally biased region" description="Polar residues" evidence="1">
    <location>
        <begin position="394"/>
        <end position="403"/>
    </location>
</feature>
<feature type="compositionally biased region" description="Low complexity" evidence="1">
    <location>
        <begin position="357"/>
        <end position="371"/>
    </location>
</feature>
<feature type="region of interest" description="Disordered" evidence="1">
    <location>
        <begin position="353"/>
        <end position="375"/>
    </location>
</feature>
<dbReference type="HOGENOM" id="CLU_355243_0_0_1"/>
<name>F4P3A7_BATDJ</name>
<proteinExistence type="predicted"/>
<dbReference type="GeneID" id="18238623"/>
<sequence>MAHRDDTTHNYPSRVSNTCTTLGNTACLEPSALPTGISQPILMPVAAVNHKAIDLTTRHDSKRIHKNHEGLLLLQPSVLSLAPTGSLSSLQSNYTTNISSKLNASLSLPYQHSPAPPTSLQTPTDRLKKSNPVILSGSHIRPKPRPPQLPLQALSPQHDPQIDLDDEPSMLSELIRGPTNSAQDPYNTFFDDITGWEEDTVDDIVSCLLNTSSSASYKYLTYESGPALSVDEPTGSPNTFQKKLFRRKPPPKTSNVKNPFLDLGEETSTQANAEISNKNLGTKEDADIKDDSSQSVVSTKANNDILDVPDPSTSIPTLDCIVKKSKAWYGHTNSNTLPQHQTKNIKQRPATCMTVPTNRNSTTRTQQQAQRVEMDDDQFEAARRQYLTAKEKSQSMSGSNNSLKKCGTPPIIDPSSDVKLRTRTSIPKRNTVDLHHTDLLETQPIEKIALMRKKLISSATTAKVHWRSSQVVGNGSGAGTIVPLDLTGITVITGRKYHKAEPASQSSQSNDINSQSTQRPKTAAAVLSQSRRDKPMLPRISSALSVHITPGEVSFNPIIKGLGSSKIASHISVYNNKAYDMSISDPIYDLNRESSSGPIQAHSQDVHIISNGGYYIPTLPQQHQTTLTQVRIPVWCADTSPTQYRSASLDRFTATIMSAKIHRKSPKKLSQYGFQQTTLPLDVILPVASSTPPCRVDTMNEFENSISKPLMELKQRPASTIASNFIHRQRHSQVHELHGSQELSMSQDSVTTMADLQISKAPCINTTPNKPKRSFRSQVNLNRLTGKTNI</sequence>
<evidence type="ECO:0000313" key="3">
    <source>
        <dbReference type="Proteomes" id="UP000007241"/>
    </source>
</evidence>
<evidence type="ECO:0000256" key="1">
    <source>
        <dbReference type="SAM" id="MobiDB-lite"/>
    </source>
</evidence>
<reference evidence="2 3" key="1">
    <citation type="submission" date="2009-12" db="EMBL/GenBank/DDBJ databases">
        <title>The draft genome of Batrachochytrium dendrobatidis.</title>
        <authorList>
            <consortium name="US DOE Joint Genome Institute (JGI-PGF)"/>
            <person name="Kuo A."/>
            <person name="Salamov A."/>
            <person name="Schmutz J."/>
            <person name="Lucas S."/>
            <person name="Pitluck S."/>
            <person name="Rosenblum E."/>
            <person name="Stajich J."/>
            <person name="Eisen M."/>
            <person name="Grigoriev I.V."/>
        </authorList>
    </citation>
    <scope>NUCLEOTIDE SEQUENCE [LARGE SCALE GENOMIC DNA]</scope>
    <source>
        <strain evidence="3">JAM81 / FGSC 10211</strain>
    </source>
</reference>
<keyword evidence="3" id="KW-1185">Reference proteome</keyword>
<feature type="region of interest" description="Disordered" evidence="1">
    <location>
        <begin position="389"/>
        <end position="417"/>
    </location>
</feature>
<accession>F4P3A7</accession>
<feature type="region of interest" description="Disordered" evidence="1">
    <location>
        <begin position="109"/>
        <end position="130"/>
    </location>
</feature>